<dbReference type="InterPro" id="IPR006640">
    <property type="entry name" value="SprT-like_domain"/>
</dbReference>
<dbReference type="AlphaFoldDB" id="A0A1I0QNK3"/>
<proteinExistence type="predicted"/>
<reference evidence="2 3" key="1">
    <citation type="submission" date="2016-10" db="EMBL/GenBank/DDBJ databases">
        <authorList>
            <person name="de Groot N.N."/>
        </authorList>
    </citation>
    <scope>NUCLEOTIDE SEQUENCE [LARGE SCALE GENOMIC DNA]</scope>
    <source>
        <strain evidence="2 3">CGMCC 1.5337</strain>
    </source>
</reference>
<dbReference type="Proteomes" id="UP000198518">
    <property type="component" value="Unassembled WGS sequence"/>
</dbReference>
<evidence type="ECO:0000313" key="3">
    <source>
        <dbReference type="Proteomes" id="UP000198518"/>
    </source>
</evidence>
<protein>
    <submittedName>
        <fullName evidence="2">Predicted Zn-dependent metalloprotease, SprT family</fullName>
    </submittedName>
</protein>
<name>A0A1I0QNK3_9EURY</name>
<dbReference type="GO" id="GO:0008237">
    <property type="term" value="F:metallopeptidase activity"/>
    <property type="evidence" value="ECO:0007669"/>
    <property type="project" value="UniProtKB-KW"/>
</dbReference>
<dbReference type="GO" id="GO:0006508">
    <property type="term" value="P:proteolysis"/>
    <property type="evidence" value="ECO:0007669"/>
    <property type="project" value="UniProtKB-KW"/>
</dbReference>
<keyword evidence="2" id="KW-0645">Protease</keyword>
<dbReference type="Pfam" id="PF10263">
    <property type="entry name" value="SprT-like"/>
    <property type="match status" value="1"/>
</dbReference>
<organism evidence="2 3">
    <name type="scientific">Halobacterium jilantaiense</name>
    <dbReference type="NCBI Taxonomy" id="355548"/>
    <lineage>
        <taxon>Archaea</taxon>
        <taxon>Methanobacteriati</taxon>
        <taxon>Methanobacteriota</taxon>
        <taxon>Stenosarchaea group</taxon>
        <taxon>Halobacteria</taxon>
        <taxon>Halobacteriales</taxon>
        <taxon>Halobacteriaceae</taxon>
        <taxon>Halobacterium</taxon>
    </lineage>
</organism>
<keyword evidence="2" id="KW-0378">Hydrolase</keyword>
<feature type="domain" description="SprT-like" evidence="1">
    <location>
        <begin position="33"/>
        <end position="173"/>
    </location>
</feature>
<dbReference type="RefSeq" id="WP_089670062.1">
    <property type="nucleotide sequence ID" value="NZ_FOJA01000001.1"/>
</dbReference>
<accession>A0A1I0QNK3</accession>
<dbReference type="GO" id="GO:0006950">
    <property type="term" value="P:response to stress"/>
    <property type="evidence" value="ECO:0007669"/>
    <property type="project" value="UniProtKB-ARBA"/>
</dbReference>
<dbReference type="EMBL" id="FOJA01000001">
    <property type="protein sequence ID" value="SEW28846.1"/>
    <property type="molecule type" value="Genomic_DNA"/>
</dbReference>
<evidence type="ECO:0000313" key="2">
    <source>
        <dbReference type="EMBL" id="SEW28846.1"/>
    </source>
</evidence>
<dbReference type="SMART" id="SM00731">
    <property type="entry name" value="SprT"/>
    <property type="match status" value="1"/>
</dbReference>
<keyword evidence="3" id="KW-1185">Reference proteome</keyword>
<gene>
    <name evidence="2" type="ORF">SAMN04487945_2777</name>
</gene>
<evidence type="ECO:0000259" key="1">
    <source>
        <dbReference type="SMART" id="SM00731"/>
    </source>
</evidence>
<dbReference type="OrthoDB" id="350006at2157"/>
<keyword evidence="2" id="KW-0482">Metalloprotease</keyword>
<sequence length="177" mass="19973">MTVDDPGLDTAFYAIDTDASPEEFLAVARVYAREVVENYDLSVTVDDLDWTVSKRARRRAGAVRHRDGDPETVSLTWKVFTNRGWGAAAETVRHELVHVHLLNEHGDPSHGDRFEAWAERLQTAVTCELFAEPNYWVVCRDCGSRMARYRKSKLVQNPGDYRCGGCGGRLDAREAND</sequence>